<dbReference type="Gene3D" id="3.40.50.300">
    <property type="entry name" value="P-loop containing nucleotide triphosphate hydrolases"/>
    <property type="match status" value="2"/>
</dbReference>
<proteinExistence type="predicted"/>
<evidence type="ECO:0000313" key="8">
    <source>
        <dbReference type="Proteomes" id="UP001140091"/>
    </source>
</evidence>
<evidence type="ECO:0000256" key="1">
    <source>
        <dbReference type="ARBA" id="ARBA00022741"/>
    </source>
</evidence>
<dbReference type="Pfam" id="PF00580">
    <property type="entry name" value="UvrD-helicase"/>
    <property type="match status" value="1"/>
</dbReference>
<keyword evidence="8" id="KW-1185">Reference proteome</keyword>
<gene>
    <name evidence="7" type="ORF">H1R20_g5904</name>
</gene>
<dbReference type="InterPro" id="IPR039904">
    <property type="entry name" value="TRANK1"/>
</dbReference>
<feature type="binding site" evidence="5">
    <location>
        <begin position="413"/>
        <end position="420"/>
    </location>
    <ligand>
        <name>ATP</name>
        <dbReference type="ChEBI" id="CHEBI:30616"/>
    </ligand>
</feature>
<dbReference type="AlphaFoldDB" id="A0A9W8JHX3"/>
<evidence type="ECO:0000256" key="3">
    <source>
        <dbReference type="ARBA" id="ARBA00022806"/>
    </source>
</evidence>
<reference evidence="7" key="1">
    <citation type="submission" date="2022-06" db="EMBL/GenBank/DDBJ databases">
        <title>Genome Sequence of Candolleomyces eurysporus.</title>
        <authorList>
            <person name="Buettner E."/>
        </authorList>
    </citation>
    <scope>NUCLEOTIDE SEQUENCE</scope>
    <source>
        <strain evidence="7">VTCC 930004</strain>
    </source>
</reference>
<comment type="caution">
    <text evidence="7">The sequence shown here is derived from an EMBL/GenBank/DDBJ whole genome shotgun (WGS) entry which is preliminary data.</text>
</comment>
<dbReference type="InterPro" id="IPR027417">
    <property type="entry name" value="P-loop_NTPase"/>
</dbReference>
<keyword evidence="4 5" id="KW-0067">ATP-binding</keyword>
<evidence type="ECO:0000259" key="6">
    <source>
        <dbReference type="PROSITE" id="PS51198"/>
    </source>
</evidence>
<dbReference type="InterPro" id="IPR011990">
    <property type="entry name" value="TPR-like_helical_dom_sf"/>
</dbReference>
<keyword evidence="2 5" id="KW-0378">Hydrolase</keyword>
<dbReference type="PROSITE" id="PS51198">
    <property type="entry name" value="UVRD_HELICASE_ATP_BIND"/>
    <property type="match status" value="1"/>
</dbReference>
<feature type="domain" description="UvrD-like helicase ATP-binding" evidence="6">
    <location>
        <begin position="392"/>
        <end position="752"/>
    </location>
</feature>
<accession>A0A9W8JHX3</accession>
<dbReference type="OrthoDB" id="3156807at2759"/>
<dbReference type="SUPFAM" id="SSF52540">
    <property type="entry name" value="P-loop containing nucleoside triphosphate hydrolases"/>
    <property type="match status" value="1"/>
</dbReference>
<evidence type="ECO:0000256" key="4">
    <source>
        <dbReference type="ARBA" id="ARBA00022840"/>
    </source>
</evidence>
<evidence type="ECO:0000256" key="5">
    <source>
        <dbReference type="PROSITE-ProRule" id="PRU00560"/>
    </source>
</evidence>
<dbReference type="Proteomes" id="UP001140091">
    <property type="component" value="Unassembled WGS sequence"/>
</dbReference>
<evidence type="ECO:0000256" key="2">
    <source>
        <dbReference type="ARBA" id="ARBA00022801"/>
    </source>
</evidence>
<protein>
    <recommendedName>
        <fullName evidence="6">UvrD-like helicase ATP-binding domain-containing protein</fullName>
    </recommendedName>
</protein>
<dbReference type="PANTHER" id="PTHR21529">
    <property type="entry name" value="MAMMARY TURMOR VIRUS RECEPTOR HOMOLOG 1, 2 MTVR1, 2"/>
    <property type="match status" value="1"/>
</dbReference>
<dbReference type="SUPFAM" id="SSF48452">
    <property type="entry name" value="TPR-like"/>
    <property type="match status" value="1"/>
</dbReference>
<dbReference type="GO" id="GO:0005524">
    <property type="term" value="F:ATP binding"/>
    <property type="evidence" value="ECO:0007669"/>
    <property type="project" value="UniProtKB-UniRule"/>
</dbReference>
<keyword evidence="3 5" id="KW-0347">Helicase</keyword>
<dbReference type="EMBL" id="JANBPK010000810">
    <property type="protein sequence ID" value="KAJ2931128.1"/>
    <property type="molecule type" value="Genomic_DNA"/>
</dbReference>
<name>A0A9W8JHX3_9AGAR</name>
<keyword evidence="1 5" id="KW-0547">Nucleotide-binding</keyword>
<feature type="non-terminal residue" evidence="7">
    <location>
        <position position="1268"/>
    </location>
</feature>
<dbReference type="GO" id="GO:0016787">
    <property type="term" value="F:hydrolase activity"/>
    <property type="evidence" value="ECO:0007669"/>
    <property type="project" value="UniProtKB-UniRule"/>
</dbReference>
<evidence type="ECO:0000313" key="7">
    <source>
        <dbReference type="EMBL" id="KAJ2931128.1"/>
    </source>
</evidence>
<dbReference type="PANTHER" id="PTHR21529:SF4">
    <property type="entry name" value="TPR AND ANKYRIN REPEAT-CONTAINING PROTEIN 1"/>
    <property type="match status" value="1"/>
</dbReference>
<dbReference type="GO" id="GO:0004386">
    <property type="term" value="F:helicase activity"/>
    <property type="evidence" value="ECO:0007669"/>
    <property type="project" value="UniProtKB-UniRule"/>
</dbReference>
<dbReference type="InterPro" id="IPR014016">
    <property type="entry name" value="UvrD-like_ATP-bd"/>
</dbReference>
<organism evidence="7 8">
    <name type="scientific">Candolleomyces eurysporus</name>
    <dbReference type="NCBI Taxonomy" id="2828524"/>
    <lineage>
        <taxon>Eukaryota</taxon>
        <taxon>Fungi</taxon>
        <taxon>Dikarya</taxon>
        <taxon>Basidiomycota</taxon>
        <taxon>Agaricomycotina</taxon>
        <taxon>Agaricomycetes</taxon>
        <taxon>Agaricomycetidae</taxon>
        <taxon>Agaricales</taxon>
        <taxon>Agaricineae</taxon>
        <taxon>Psathyrellaceae</taxon>
        <taxon>Candolleomyces</taxon>
    </lineage>
</organism>
<sequence length="1268" mass="144707">MKPDARNAPQERWLSKLCSELSGAQSVEDVQAILDELDVSLLSDSQVETVLRQLLDAAKHKQLLELSRSQVERIPHVVKYMVDFVLDETEACNMKRRNSGLEEQEFARLNVTDPQTQEEAVLNICSLMDILQRTLSEYFDLLREPGIRLTIQSMAIGSIPANAGETEARNQRPANGSASDSTTAAYPCIQPTTPALYFESASGFGEWQILISSRADRDLRSARRSDGKFFKIVMKKIIELSNGHFSHDNQKRLNKPDVQFPLSLTFGKYQIDCIPEYDNDSERQAIKIFGIYTHAQIDKRFWDSMGYQLSKKGKTYRDRCTFRNQPIHKGDNVISPAIFPPPEKEVSDNNLIPEIPKEDLEEIHSLLVLEKFVPLSKELLKTIFADLDIPHVFNVTPQEKEIIEHPHSCYVIGRSGTGKTTTMLFKMLGIERAYTQQSEISLVARPRQIFVTQSRVLATRVEEYFSKLLQSLAVAKKSKEELKEIAEKKELQNEGDSMLYDADDDVTWKACLPQKFSLLQDEHFPLFLTFERLCQLLEGDIENIADVAGDNKKELVTYDIFFEQYWPRFPQDLTKNLDPALVFSEFLGVIKGSEQSLGHETRCLDLTAYRNLSHRAQHVFAKQRDRIYLLFQAYMKHKKQRGEYDIADRTHRVLKAFDVTGVPGAKIDYLYVDEAQDNILIDAMLLRSLCRNPNGLFWAGDTAQTIAIGSSFVFNDLKAFLYRLEQRREQGERGVTQSELRTFQLVVNYRSHAGIVRCATAIIELITHFWPYAIDTLAPEQGIVDGAKPVFFSGWDTHMVHYEQFLSGDSNQIEFGARQCILVRDEAAKAELRKQVGDIGLILTLYESKGLEFDDVKFVLQRQACTDRISQVLLYKFFEDSTVDLSQWRVVLNLVEPPTEHSGNVPRFDEARHAGVCSELKFLYVAITRSRKNLWIIDCSDKAEPMKVLWDSKGYIQSCVPGSHVPRLAARSTQEEWATAGRSLFANRRYSQAMHAFERAGLSREAEISHTHHLREIARSIQPVDEDATSSKRDAFYSAAKSFLDRARSSKGKAQRVFFHNAAGCFEKAGNWGDNMEDYGEAARAYVAASEYAAAFRLYMKTQMFDEAIDVIRKHRHEVDDELANHVQDVARLFYFKNKELEKAKALFESVEEMLKYLGDNILLNECHVAVLAELGRYQEAAEVHLRAGRTMEAIDILLCDKENKDSKRRANDYILQGLWETASFSQKIKNTDTAALRLLQLASKANKDANLLSPTEKDEVSSEFSQF</sequence>